<dbReference type="EMBL" id="JAEUBF010000905">
    <property type="protein sequence ID" value="KAH3674214.1"/>
    <property type="molecule type" value="Genomic_DNA"/>
</dbReference>
<dbReference type="FunFam" id="3.40.1010.10:FF:000006">
    <property type="entry name" value="Siroheme synthase, putative"/>
    <property type="match status" value="1"/>
</dbReference>
<keyword evidence="7" id="KW-0520">NAD</keyword>
<evidence type="ECO:0000256" key="12">
    <source>
        <dbReference type="RuleBase" id="RU003960"/>
    </source>
</evidence>
<protein>
    <recommendedName>
        <fullName evidence="18">Tetrapyrrole methylase domain-containing protein</fullName>
    </recommendedName>
</protein>
<evidence type="ECO:0000256" key="3">
    <source>
        <dbReference type="ARBA" id="ARBA00022605"/>
    </source>
</evidence>
<keyword evidence="2 12" id="KW-0489">Methyltransferase</keyword>
<feature type="domain" description="Tetrapyrrole methylase" evidence="14">
    <location>
        <begin position="325"/>
        <end position="530"/>
    </location>
</feature>
<dbReference type="PIRSF" id="PIRSF036555">
    <property type="entry name" value="SUMT_yeast"/>
    <property type="match status" value="1"/>
</dbReference>
<dbReference type="InterPro" id="IPR014777">
    <property type="entry name" value="4pyrrole_Mease_sub1"/>
</dbReference>
<dbReference type="GO" id="GO:0019354">
    <property type="term" value="P:siroheme biosynthetic process"/>
    <property type="evidence" value="ECO:0007669"/>
    <property type="project" value="InterPro"/>
</dbReference>
<evidence type="ECO:0000256" key="1">
    <source>
        <dbReference type="ARBA" id="ARBA00005879"/>
    </source>
</evidence>
<dbReference type="Proteomes" id="UP000769528">
    <property type="component" value="Unassembled WGS sequence"/>
</dbReference>
<evidence type="ECO:0000256" key="5">
    <source>
        <dbReference type="ARBA" id="ARBA00022691"/>
    </source>
</evidence>
<evidence type="ECO:0000313" key="17">
    <source>
        <dbReference type="Proteomes" id="UP000769528"/>
    </source>
</evidence>
<comment type="function">
    <text evidence="11">Siroheme synthase involved in methionine biosynthesis.</text>
</comment>
<dbReference type="InterPro" id="IPR035996">
    <property type="entry name" value="4pyrrol_Methylase_sf"/>
</dbReference>
<evidence type="ECO:0000256" key="4">
    <source>
        <dbReference type="ARBA" id="ARBA00022679"/>
    </source>
</evidence>
<dbReference type="NCBIfam" id="TIGR01469">
    <property type="entry name" value="cobA_cysG_Cterm"/>
    <property type="match status" value="1"/>
</dbReference>
<comment type="catalytic activity">
    <reaction evidence="10">
        <text>uroporphyrinogen III + 2 S-adenosyl-L-methionine = precorrin-2 + 2 S-adenosyl-L-homocysteine + H(+)</text>
        <dbReference type="Rhea" id="RHEA:32459"/>
        <dbReference type="ChEBI" id="CHEBI:15378"/>
        <dbReference type="ChEBI" id="CHEBI:57308"/>
        <dbReference type="ChEBI" id="CHEBI:57856"/>
        <dbReference type="ChEBI" id="CHEBI:58827"/>
        <dbReference type="ChEBI" id="CHEBI:59789"/>
        <dbReference type="EC" id="2.1.1.107"/>
    </reaction>
</comment>
<evidence type="ECO:0000256" key="9">
    <source>
        <dbReference type="ARBA" id="ARBA00023244"/>
    </source>
</evidence>
<dbReference type="GO" id="GO:0009086">
    <property type="term" value="P:methionine biosynthetic process"/>
    <property type="evidence" value="ECO:0007669"/>
    <property type="project" value="UniProtKB-KW"/>
</dbReference>
<evidence type="ECO:0000259" key="15">
    <source>
        <dbReference type="Pfam" id="PF14824"/>
    </source>
</evidence>
<reference evidence="16" key="2">
    <citation type="submission" date="2021-01" db="EMBL/GenBank/DDBJ databases">
        <authorList>
            <person name="Schikora-Tamarit M.A."/>
        </authorList>
    </citation>
    <scope>NUCLEOTIDE SEQUENCE</scope>
    <source>
        <strain evidence="16">CBS6341</strain>
    </source>
</reference>
<name>A0A9P8PMP2_9ASCO</name>
<keyword evidence="3" id="KW-0028">Amino-acid biosynthesis</keyword>
<keyword evidence="4 12" id="KW-0808">Transferase</keyword>
<evidence type="ECO:0000256" key="10">
    <source>
        <dbReference type="ARBA" id="ARBA00052360"/>
    </source>
</evidence>
<keyword evidence="5" id="KW-0949">S-adenosyl-L-methionine</keyword>
<dbReference type="InterPro" id="IPR000878">
    <property type="entry name" value="4pyrrol_Mease"/>
</dbReference>
<evidence type="ECO:0000256" key="8">
    <source>
        <dbReference type="ARBA" id="ARBA00023167"/>
    </source>
</evidence>
<feature type="domain" description="Siroheme synthase central" evidence="15">
    <location>
        <begin position="135"/>
        <end position="161"/>
    </location>
</feature>
<dbReference type="InterPro" id="IPR012066">
    <property type="entry name" value="Met1_fungi"/>
</dbReference>
<keyword evidence="6" id="KW-0560">Oxidoreductase</keyword>
<dbReference type="SUPFAM" id="SSF75615">
    <property type="entry name" value="Siroheme synthase middle domains-like"/>
    <property type="match status" value="1"/>
</dbReference>
<organism evidence="16 17">
    <name type="scientific">Wickerhamomyces mucosus</name>
    <dbReference type="NCBI Taxonomy" id="1378264"/>
    <lineage>
        <taxon>Eukaryota</taxon>
        <taxon>Fungi</taxon>
        <taxon>Dikarya</taxon>
        <taxon>Ascomycota</taxon>
        <taxon>Saccharomycotina</taxon>
        <taxon>Saccharomycetes</taxon>
        <taxon>Phaffomycetales</taxon>
        <taxon>Wickerhamomycetaceae</taxon>
        <taxon>Wickerhamomyces</taxon>
    </lineage>
</organism>
<evidence type="ECO:0000256" key="2">
    <source>
        <dbReference type="ARBA" id="ARBA00022603"/>
    </source>
</evidence>
<dbReference type="PANTHER" id="PTHR45790">
    <property type="entry name" value="SIROHEME SYNTHASE-RELATED"/>
    <property type="match status" value="1"/>
</dbReference>
<keyword evidence="8" id="KW-0486">Methionine biosynthesis</keyword>
<dbReference type="InterPro" id="IPR003043">
    <property type="entry name" value="Uropor_MeTrfase_CS"/>
</dbReference>
<dbReference type="PROSITE" id="PS00839">
    <property type="entry name" value="SUMT_1"/>
    <property type="match status" value="1"/>
</dbReference>
<feature type="region of interest" description="Disordered" evidence="13">
    <location>
        <begin position="271"/>
        <end position="310"/>
    </location>
</feature>
<feature type="compositionally biased region" description="Polar residues" evidence="13">
    <location>
        <begin position="290"/>
        <end position="307"/>
    </location>
</feature>
<evidence type="ECO:0000256" key="13">
    <source>
        <dbReference type="SAM" id="MobiDB-lite"/>
    </source>
</evidence>
<dbReference type="OrthoDB" id="508204at2759"/>
<gene>
    <name evidence="16" type="ORF">WICMUC_003456</name>
</gene>
<keyword evidence="17" id="KW-1185">Reference proteome</keyword>
<evidence type="ECO:0000256" key="7">
    <source>
        <dbReference type="ARBA" id="ARBA00023027"/>
    </source>
</evidence>
<dbReference type="GO" id="GO:0004851">
    <property type="term" value="F:uroporphyrin-III C-methyltransferase activity"/>
    <property type="evidence" value="ECO:0007669"/>
    <property type="project" value="UniProtKB-EC"/>
</dbReference>
<dbReference type="GO" id="GO:0016491">
    <property type="term" value="F:oxidoreductase activity"/>
    <property type="evidence" value="ECO:0007669"/>
    <property type="project" value="UniProtKB-KW"/>
</dbReference>
<sequence>MVNILASLNCTDEVHLLIGVSGNSYSRIQSILSSKAKPILITNKNNIDIPRNLQDLSEDKKFAILNREFDIETDLFNLGRPTVGKIVDRVFVSLSNDNYTLKQKIFEKCQVYRIPINTTESPELSTFTVLSTYTDGDFQLGITTSGKGCKLANRIKREIVNKLPNEIGAICGNVGKLRERIQLEDKRELSLEHKNELNEIFQSELGENEEDSIQNSRFNKFINEYNMSENEKKLQRSRWLSQVVEYYPLQKLADISINDLSNQYKESSLSLTSSLSNNNGNSNNGSESNKQSIDSEINNNQDGSTPTIDKDLDIHSLKSFQKGSISLVGAGPGSLSLLTLGALNEINTADLVLADKLVPEQVIDLIPSKTEKFIARKFPGNAEAAQEELLNLGLKAIQEGKKVVRLKQGDPYIFGRGGEEYIFFENHGYKPHVLPGITSALSSTINSNIPATQRDVADQVLICTGTGRRGVLPNIPEFVKTRTTVFLMSLHRISDLTNALLENNYDPELPATIVERSSCPDQRVTRTKLKYLIEAVEEIGSRPPGLLILGYACNVLNKPLDNQKWIVEEGYDDGNDNVSEIIAHINH</sequence>
<feature type="compositionally biased region" description="Low complexity" evidence="13">
    <location>
        <begin position="271"/>
        <end position="289"/>
    </location>
</feature>
<dbReference type="Pfam" id="PF00590">
    <property type="entry name" value="TP_methylase"/>
    <property type="match status" value="1"/>
</dbReference>
<dbReference type="GO" id="GO:0032259">
    <property type="term" value="P:methylation"/>
    <property type="evidence" value="ECO:0007669"/>
    <property type="project" value="UniProtKB-KW"/>
</dbReference>
<evidence type="ECO:0000259" key="14">
    <source>
        <dbReference type="Pfam" id="PF00590"/>
    </source>
</evidence>
<keyword evidence="9" id="KW-0627">Porphyrin biosynthesis</keyword>
<dbReference type="PROSITE" id="PS00840">
    <property type="entry name" value="SUMT_2"/>
    <property type="match status" value="1"/>
</dbReference>
<proteinExistence type="inferred from homology"/>
<dbReference type="Pfam" id="PF13241">
    <property type="entry name" value="NAD_binding_7"/>
    <property type="match status" value="1"/>
</dbReference>
<dbReference type="InterPro" id="IPR028281">
    <property type="entry name" value="Sirohaem_synthase_central"/>
</dbReference>
<dbReference type="InterPro" id="IPR014776">
    <property type="entry name" value="4pyrrole_Mease_sub2"/>
</dbReference>
<evidence type="ECO:0000256" key="11">
    <source>
        <dbReference type="ARBA" id="ARBA00055636"/>
    </source>
</evidence>
<dbReference type="InterPro" id="IPR050161">
    <property type="entry name" value="Siro_Cobalamin_biosynth"/>
</dbReference>
<reference evidence="16" key="1">
    <citation type="journal article" date="2021" name="Open Biol.">
        <title>Shared evolutionary footprints suggest mitochondrial oxidative damage underlies multiple complex I losses in fungi.</title>
        <authorList>
            <person name="Schikora-Tamarit M.A."/>
            <person name="Marcet-Houben M."/>
            <person name="Nosek J."/>
            <person name="Gabaldon T."/>
        </authorList>
    </citation>
    <scope>NUCLEOTIDE SEQUENCE</scope>
    <source>
        <strain evidence="16">CBS6341</strain>
    </source>
</reference>
<comment type="caution">
    <text evidence="16">The sequence shown here is derived from an EMBL/GenBank/DDBJ whole genome shotgun (WGS) entry which is preliminary data.</text>
</comment>
<comment type="similarity">
    <text evidence="1 12">Belongs to the precorrin methyltransferase family.</text>
</comment>
<evidence type="ECO:0008006" key="18">
    <source>
        <dbReference type="Google" id="ProtNLM"/>
    </source>
</evidence>
<evidence type="ECO:0000313" key="16">
    <source>
        <dbReference type="EMBL" id="KAH3674214.1"/>
    </source>
</evidence>
<dbReference type="FunFam" id="3.30.950.10:FF:000005">
    <property type="entry name" value="Uroporphyrin-III c-methyltransferase, putative"/>
    <property type="match status" value="1"/>
</dbReference>
<dbReference type="CDD" id="cd11642">
    <property type="entry name" value="SUMT"/>
    <property type="match status" value="1"/>
</dbReference>
<evidence type="ECO:0000256" key="6">
    <source>
        <dbReference type="ARBA" id="ARBA00023002"/>
    </source>
</evidence>
<dbReference type="PANTHER" id="PTHR45790:SF6">
    <property type="entry name" value="UROPORPHYRINOGEN-III C-METHYLTRANSFERASE"/>
    <property type="match status" value="1"/>
</dbReference>
<dbReference type="GO" id="GO:0000103">
    <property type="term" value="P:sulfate assimilation"/>
    <property type="evidence" value="ECO:0007669"/>
    <property type="project" value="InterPro"/>
</dbReference>
<dbReference type="InterPro" id="IPR006366">
    <property type="entry name" value="CobA/CysG_C"/>
</dbReference>
<dbReference type="Gene3D" id="3.40.50.720">
    <property type="entry name" value="NAD(P)-binding Rossmann-like Domain"/>
    <property type="match status" value="1"/>
</dbReference>
<dbReference type="Pfam" id="PF14824">
    <property type="entry name" value="Sirohm_synth_M"/>
    <property type="match status" value="1"/>
</dbReference>
<dbReference type="Gene3D" id="3.40.1010.10">
    <property type="entry name" value="Cobalt-precorrin-4 Transmethylase, Domain 1"/>
    <property type="match status" value="1"/>
</dbReference>
<dbReference type="AlphaFoldDB" id="A0A9P8PMP2"/>
<accession>A0A9P8PMP2</accession>
<dbReference type="Gene3D" id="3.30.950.10">
    <property type="entry name" value="Methyltransferase, Cobalt-precorrin-4 Transmethylase, Domain 2"/>
    <property type="match status" value="1"/>
</dbReference>
<dbReference type="SUPFAM" id="SSF53790">
    <property type="entry name" value="Tetrapyrrole methylase"/>
    <property type="match status" value="1"/>
</dbReference>